<proteinExistence type="predicted"/>
<dbReference type="Proteomes" id="UP000654075">
    <property type="component" value="Unassembled WGS sequence"/>
</dbReference>
<evidence type="ECO:0000313" key="2">
    <source>
        <dbReference type="Proteomes" id="UP000654075"/>
    </source>
</evidence>
<gene>
    <name evidence="1" type="ORF">PGLA1383_LOCUS50994</name>
</gene>
<name>A0A813HBV4_POLGL</name>
<organism evidence="1 2">
    <name type="scientific">Polarella glacialis</name>
    <name type="common">Dinoflagellate</name>
    <dbReference type="NCBI Taxonomy" id="89957"/>
    <lineage>
        <taxon>Eukaryota</taxon>
        <taxon>Sar</taxon>
        <taxon>Alveolata</taxon>
        <taxon>Dinophyceae</taxon>
        <taxon>Suessiales</taxon>
        <taxon>Suessiaceae</taxon>
        <taxon>Polarella</taxon>
    </lineage>
</organism>
<reference evidence="1" key="1">
    <citation type="submission" date="2021-02" db="EMBL/GenBank/DDBJ databases">
        <authorList>
            <person name="Dougan E. K."/>
            <person name="Rhodes N."/>
            <person name="Thang M."/>
            <person name="Chan C."/>
        </authorList>
    </citation>
    <scope>NUCLEOTIDE SEQUENCE</scope>
</reference>
<protein>
    <submittedName>
        <fullName evidence="1">Uncharacterized protein</fullName>
    </submittedName>
</protein>
<accession>A0A813HBV4</accession>
<dbReference type="AlphaFoldDB" id="A0A813HBV4"/>
<keyword evidence="2" id="KW-1185">Reference proteome</keyword>
<evidence type="ECO:0000313" key="1">
    <source>
        <dbReference type="EMBL" id="CAE8635399.1"/>
    </source>
</evidence>
<dbReference type="EMBL" id="CAJNNV010031280">
    <property type="protein sequence ID" value="CAE8635399.1"/>
    <property type="molecule type" value="Genomic_DNA"/>
</dbReference>
<comment type="caution">
    <text evidence="1">The sequence shown here is derived from an EMBL/GenBank/DDBJ whole genome shotgun (WGS) entry which is preliminary data.</text>
</comment>
<sequence length="99" mass="11128">MSCNVSRLLWYDKNSDNNNSSSNNNNNSNDNNGVFHVKSVTLNPWQCGQGQAFNMVTIWQVPMCPCDSTWTVDCCRHLVNNSLDPPIAVSDSRTYDRIG</sequence>